<evidence type="ECO:0000256" key="1">
    <source>
        <dbReference type="SAM" id="MobiDB-lite"/>
    </source>
</evidence>
<dbReference type="InterPro" id="IPR039564">
    <property type="entry name" value="Peptidase_C39-like"/>
</dbReference>
<keyword evidence="5" id="KW-1185">Reference proteome</keyword>
<protein>
    <recommendedName>
        <fullName evidence="3">Peptidase C39-like domain-containing protein</fullName>
    </recommendedName>
</protein>
<evidence type="ECO:0000313" key="5">
    <source>
        <dbReference type="Proteomes" id="UP000032309"/>
    </source>
</evidence>
<dbReference type="RefSeq" id="WP_052564829.1">
    <property type="nucleotide sequence ID" value="NZ_BAFN01000001.1"/>
</dbReference>
<reference evidence="5" key="1">
    <citation type="journal article" date="2015" name="Genome Announc.">
        <title>Draft Genome Sequence of an Anaerobic Ammonium-Oxidizing Bacterium, "Candidatus Brocadia sinica".</title>
        <authorList>
            <person name="Oshiki M."/>
            <person name="Shinyako-Hata K."/>
            <person name="Satoh H."/>
            <person name="Okabe S."/>
        </authorList>
    </citation>
    <scope>NUCLEOTIDE SEQUENCE [LARGE SCALE GENOMIC DNA]</scope>
    <source>
        <strain evidence="5">JPN1</strain>
    </source>
</reference>
<dbReference type="Proteomes" id="UP000032309">
    <property type="component" value="Unassembled WGS sequence"/>
</dbReference>
<sequence>MRSKNTVIIFLLFWMVFRVDNLADSADETTTLPESYLISDVPYHEQITGLSCGPAALEILYDFWGEDIDQKAIADVARSSSIGTYTWDMTRAGYFSHLSAAQGRFFPRNAPKAGYPERPLGYASFDYSSDAPWWSILKGLIVQDIPVVLLMKFSPDDDTAHYRVIVGYDEDLGVVYFVDPWGRDFDRVTNLDGTITWSMADFEDAWNYTGYGTSRPYWGAVMVPWTVAIHTTGETTAGSVLGVTAEITYPCPQPFDCAAHSASNASVEIILPTGMYVLGGSPKIDIGCFQAGDTVTVTWDVMLNADGFGASITVKATGVIAGAVPEIDKKGKNSRKVDKDKDKDKDKDRKNHNFYSAYAYTDEIGVETSIGL</sequence>
<evidence type="ECO:0000256" key="2">
    <source>
        <dbReference type="SAM" id="SignalP"/>
    </source>
</evidence>
<feature type="signal peptide" evidence="2">
    <location>
        <begin position="1"/>
        <end position="23"/>
    </location>
</feature>
<dbReference type="Gene3D" id="3.90.70.10">
    <property type="entry name" value="Cysteine proteinases"/>
    <property type="match status" value="1"/>
</dbReference>
<feature type="domain" description="Peptidase C39-like" evidence="3">
    <location>
        <begin position="40"/>
        <end position="181"/>
    </location>
</feature>
<evidence type="ECO:0000259" key="3">
    <source>
        <dbReference type="Pfam" id="PF13529"/>
    </source>
</evidence>
<comment type="caution">
    <text evidence="4">The sequence shown here is derived from an EMBL/GenBank/DDBJ whole genome shotgun (WGS) entry which is preliminary data.</text>
</comment>
<accession>A0ABQ0K1G8</accession>
<organism evidence="4 5">
    <name type="scientific">Candidatus Brocadia sinica JPN1</name>
    <dbReference type="NCBI Taxonomy" id="1197129"/>
    <lineage>
        <taxon>Bacteria</taxon>
        <taxon>Pseudomonadati</taxon>
        <taxon>Planctomycetota</taxon>
        <taxon>Candidatus Brocadiia</taxon>
        <taxon>Candidatus Brocadiales</taxon>
        <taxon>Candidatus Brocadiaceae</taxon>
        <taxon>Candidatus Brocadia</taxon>
    </lineage>
</organism>
<gene>
    <name evidence="4" type="ORF">BROSI_A3428</name>
</gene>
<keyword evidence="2" id="KW-0732">Signal</keyword>
<dbReference type="Pfam" id="PF13529">
    <property type="entry name" value="Peptidase_C39_2"/>
    <property type="match status" value="1"/>
</dbReference>
<feature type="chain" id="PRO_5045320579" description="Peptidase C39-like domain-containing protein" evidence="2">
    <location>
        <begin position="24"/>
        <end position="372"/>
    </location>
</feature>
<dbReference type="EMBL" id="BAFN01000001">
    <property type="protein sequence ID" value="GAN34884.1"/>
    <property type="molecule type" value="Genomic_DNA"/>
</dbReference>
<name>A0ABQ0K1G8_9BACT</name>
<evidence type="ECO:0000313" key="4">
    <source>
        <dbReference type="EMBL" id="GAN34884.1"/>
    </source>
</evidence>
<feature type="region of interest" description="Disordered" evidence="1">
    <location>
        <begin position="331"/>
        <end position="350"/>
    </location>
</feature>
<proteinExistence type="predicted"/>